<reference evidence="2 3" key="1">
    <citation type="journal article" date="2014" name="Nature">
        <title>The genome of the recently domesticated crop plant sugar beet (Beta vulgaris).</title>
        <authorList>
            <person name="Dohm J.C."/>
            <person name="Minoche A.E."/>
            <person name="Holtgrawe D."/>
            <person name="Capella-Gutierrez S."/>
            <person name="Zakrzewski F."/>
            <person name="Tafer H."/>
            <person name="Rupp O."/>
            <person name="Sorensen T.R."/>
            <person name="Stracke R."/>
            <person name="Reinhardt R."/>
            <person name="Goesmann A."/>
            <person name="Kraft T."/>
            <person name="Schulz B."/>
            <person name="Stadler P.F."/>
            <person name="Schmidt T."/>
            <person name="Gabaldon T."/>
            <person name="Lehrach H."/>
            <person name="Weisshaar B."/>
            <person name="Himmelbauer H."/>
        </authorList>
    </citation>
    <scope>NUCLEOTIDE SEQUENCE [LARGE SCALE GENOMIC DNA]</scope>
    <source>
        <tissue evidence="2">Taproot</tissue>
    </source>
</reference>
<dbReference type="AlphaFoldDB" id="A0A0J8CQF4"/>
<evidence type="ECO:0000313" key="2">
    <source>
        <dbReference type="EMBL" id="KMT14253.1"/>
    </source>
</evidence>
<keyword evidence="1" id="KW-0812">Transmembrane</keyword>
<proteinExistence type="predicted"/>
<dbReference type="Gramene" id="KMT14253">
    <property type="protein sequence ID" value="KMT14253"/>
    <property type="gene ID" value="BVRB_4g076090"/>
</dbReference>
<keyword evidence="3" id="KW-1185">Reference proteome</keyword>
<dbReference type="EMBL" id="KQ090068">
    <property type="protein sequence ID" value="KMT14253.1"/>
    <property type="molecule type" value="Genomic_DNA"/>
</dbReference>
<evidence type="ECO:0000313" key="3">
    <source>
        <dbReference type="Proteomes" id="UP000035740"/>
    </source>
</evidence>
<gene>
    <name evidence="2" type="ORF">BVRB_4g076090</name>
</gene>
<keyword evidence="1" id="KW-1133">Transmembrane helix</keyword>
<feature type="transmembrane region" description="Helical" evidence="1">
    <location>
        <begin position="34"/>
        <end position="52"/>
    </location>
</feature>
<evidence type="ECO:0000256" key="1">
    <source>
        <dbReference type="SAM" id="Phobius"/>
    </source>
</evidence>
<accession>A0A0J8CQF4</accession>
<organism evidence="2 3">
    <name type="scientific">Beta vulgaris subsp. vulgaris</name>
    <name type="common">Beet</name>
    <dbReference type="NCBI Taxonomy" id="3555"/>
    <lineage>
        <taxon>Eukaryota</taxon>
        <taxon>Viridiplantae</taxon>
        <taxon>Streptophyta</taxon>
        <taxon>Embryophyta</taxon>
        <taxon>Tracheophyta</taxon>
        <taxon>Spermatophyta</taxon>
        <taxon>Magnoliopsida</taxon>
        <taxon>eudicotyledons</taxon>
        <taxon>Gunneridae</taxon>
        <taxon>Pentapetalae</taxon>
        <taxon>Caryophyllales</taxon>
        <taxon>Chenopodiaceae</taxon>
        <taxon>Betoideae</taxon>
        <taxon>Beta</taxon>
    </lineage>
</organism>
<dbReference type="Proteomes" id="UP000035740">
    <property type="component" value="Chromosome 4"/>
</dbReference>
<feature type="transmembrane region" description="Helical" evidence="1">
    <location>
        <begin position="6"/>
        <end position="22"/>
    </location>
</feature>
<protein>
    <submittedName>
        <fullName evidence="2">Uncharacterized protein</fullName>
    </submittedName>
</protein>
<keyword evidence="1" id="KW-0472">Membrane</keyword>
<sequence length="58" mass="6812">MLQCYWMTFCTFISISNCHLLLQTCVRLIGRKTFPSILNFILFGLQSFHMFYAQPSEA</sequence>
<dbReference type="ExpressionAtlas" id="A0A0J8CQF4">
    <property type="expression patterns" value="baseline"/>
</dbReference>
<name>A0A0J8CQF4_BETVV</name>